<name>A0A9P6G9W3_9PLEO</name>
<protein>
    <submittedName>
        <fullName evidence="2">Acetyltransferase</fullName>
    </submittedName>
</protein>
<dbReference type="CDD" id="cd04301">
    <property type="entry name" value="NAT_SF"/>
    <property type="match status" value="1"/>
</dbReference>
<evidence type="ECO:0000313" key="3">
    <source>
        <dbReference type="Proteomes" id="UP000756921"/>
    </source>
</evidence>
<comment type="caution">
    <text evidence="2">The sequence shown here is derived from an EMBL/GenBank/DDBJ whole genome shotgun (WGS) entry which is preliminary data.</text>
</comment>
<proteinExistence type="predicted"/>
<dbReference type="EMBL" id="WJXW01000012">
    <property type="protein sequence ID" value="KAF9731296.1"/>
    <property type="molecule type" value="Genomic_DNA"/>
</dbReference>
<dbReference type="InterPro" id="IPR016181">
    <property type="entry name" value="Acyl_CoA_acyltransferase"/>
</dbReference>
<dbReference type="InterPro" id="IPR052523">
    <property type="entry name" value="Trichothecene_AcTrans"/>
</dbReference>
<dbReference type="SUPFAM" id="SSF55729">
    <property type="entry name" value="Acyl-CoA N-acyltransferases (Nat)"/>
    <property type="match status" value="1"/>
</dbReference>
<dbReference type="PANTHER" id="PTHR42791">
    <property type="entry name" value="GNAT FAMILY ACETYLTRANSFERASE"/>
    <property type="match status" value="1"/>
</dbReference>
<dbReference type="AlphaFoldDB" id="A0A9P6G9W3"/>
<dbReference type="InterPro" id="IPR000182">
    <property type="entry name" value="GNAT_dom"/>
</dbReference>
<dbReference type="OrthoDB" id="2115692at2759"/>
<dbReference type="Pfam" id="PF00583">
    <property type="entry name" value="Acetyltransf_1"/>
    <property type="match status" value="1"/>
</dbReference>
<keyword evidence="3" id="KW-1185">Reference proteome</keyword>
<evidence type="ECO:0000313" key="2">
    <source>
        <dbReference type="EMBL" id="KAF9731296.1"/>
    </source>
</evidence>
<dbReference type="Proteomes" id="UP000756921">
    <property type="component" value="Unassembled WGS sequence"/>
</dbReference>
<feature type="domain" description="N-acetyltransferase" evidence="1">
    <location>
        <begin position="103"/>
        <end position="231"/>
    </location>
</feature>
<reference evidence="2" key="1">
    <citation type="journal article" date="2020" name="Mol. Plant Microbe Interact.">
        <title>Genome Sequence of the Biocontrol Agent Coniothyrium minitans strain Conio (IMI 134523).</title>
        <authorList>
            <person name="Patel D."/>
            <person name="Shittu T.A."/>
            <person name="Baroncelli R."/>
            <person name="Muthumeenakshi S."/>
            <person name="Osborne T.H."/>
            <person name="Janganan T.K."/>
            <person name="Sreenivasaprasad S."/>
        </authorList>
    </citation>
    <scope>NUCLEOTIDE SEQUENCE</scope>
    <source>
        <strain evidence="2">Conio</strain>
    </source>
</reference>
<organism evidence="2 3">
    <name type="scientific">Paraphaeosphaeria minitans</name>
    <dbReference type="NCBI Taxonomy" id="565426"/>
    <lineage>
        <taxon>Eukaryota</taxon>
        <taxon>Fungi</taxon>
        <taxon>Dikarya</taxon>
        <taxon>Ascomycota</taxon>
        <taxon>Pezizomycotina</taxon>
        <taxon>Dothideomycetes</taxon>
        <taxon>Pleosporomycetidae</taxon>
        <taxon>Pleosporales</taxon>
        <taxon>Massarineae</taxon>
        <taxon>Didymosphaeriaceae</taxon>
        <taxon>Paraphaeosphaeria</taxon>
    </lineage>
</organism>
<dbReference type="Gene3D" id="3.40.630.30">
    <property type="match status" value="1"/>
</dbReference>
<accession>A0A9P6G9W3</accession>
<evidence type="ECO:0000259" key="1">
    <source>
        <dbReference type="PROSITE" id="PS51186"/>
    </source>
</evidence>
<sequence>MPEHTITHCVVEDGPAMAKNNFSAFWEDPNWSYIWKDTTLEDIIRLGADRYPRQLIQNRDTLRHTKVVDSETGALLGYARWKLPEKYTKHEDGSPVWPEGQVPDVSDEQKDEIEKRASIAQEQWKPSEFTGEDDLDAILKETEEAILAKKDYLKLDYITVHPSNQKKGVGLALVKHGIEQARSLGLDIFLLACSGGFRMYEKAGFKEVDRIIQDATRIGGTNHYEVRFMVYEVANS</sequence>
<dbReference type="PANTHER" id="PTHR42791:SF2">
    <property type="entry name" value="N-ACETYLTRANSFERASE DOMAIN-CONTAINING PROTEIN"/>
    <property type="match status" value="1"/>
</dbReference>
<gene>
    <name evidence="2" type="ORF">PMIN01_10313</name>
</gene>
<dbReference type="PROSITE" id="PS51186">
    <property type="entry name" value="GNAT"/>
    <property type="match status" value="1"/>
</dbReference>
<dbReference type="GO" id="GO:0016747">
    <property type="term" value="F:acyltransferase activity, transferring groups other than amino-acyl groups"/>
    <property type="evidence" value="ECO:0007669"/>
    <property type="project" value="InterPro"/>
</dbReference>